<dbReference type="GO" id="GO:0031177">
    <property type="term" value="F:phosphopantetheine binding"/>
    <property type="evidence" value="ECO:0007669"/>
    <property type="project" value="InterPro"/>
</dbReference>
<dbReference type="PROSITE" id="PS50075">
    <property type="entry name" value="CARRIER"/>
    <property type="match status" value="1"/>
</dbReference>
<reference evidence="5 6" key="1">
    <citation type="submission" date="2018-06" db="EMBL/GenBank/DDBJ databases">
        <authorList>
            <consortium name="Pathogen Informatics"/>
            <person name="Doyle S."/>
        </authorList>
    </citation>
    <scope>NUCLEOTIDE SEQUENCE [LARGE SCALE GENOMIC DNA]</scope>
    <source>
        <strain evidence="5 6">NCTC10821</strain>
    </source>
</reference>
<sequence length="828" mass="87877">MTCPAPVPPARPIEFPSVPAHFETTALTCPDRVALRTPTGDVTYGQLLAAVRQWARPLPARTAALVDAPMVAPTVAAIFGLFTAGTTVVTVDPATPPNRVDTIAAILADHDHHVVRIDPCRDDPAPVTTAAPALGPDDVTSIQFTSGSTGTPKAVRHTHGLWLADAQLLGDRFGLADGARVALCMPISFAGGLNVLIGSLLGGAEVIGIDPREHTGPEALRRISSSGAEIITCTPAFIDVLHTAARGTTLPRVRRIVVTGEAAHVRHIKLARELAPQAVFTNWAGSTETLAIASHDIAPTAPLPAGVVPVGVPAPHKSIAVDEDGAVTITSRHLGGGYLDPRAATAAFVRNPDATTTYAGGDVGRWDADGNLVLSGRADSTVKIRGYLVEPAEIETTLLSYPDVREAVVKPDPEQAGLIAYLAPSTTTRTPSVAELRTRLHRDLPPWMVPAHLVVLPALPRGDRGKIDRAALPQPTRPAYAAPRTHHESLVSRVWAEVLHVDRVGRTDSFYALGGDSMSVVQMIVALREAHAIVVAPTDLAAAPTVAEFAARITATGRPVSGLQPTTVALRPLSADTSPAPLFCFTGAGASALCFAPLAQRVGPGQAVYAFEPKGLQRHEIPDLSVRRAARRHLRDVRRVQPDGPYTLIGHSLGAHIALEVAHLLEAEGADVELVVMLDPWLSPKVAKDARAELPDATVTLGNADAAGGFALWWDRQKRVPLAGLLVGRYARRTLAVEEVGMMTGYAHRPTPWHGRAHLLLSHLNRDDHRLWRRILPGDLSLDVVDCDHHSIVREPHVGAVADVVAAARERPSAQPMCSGSTWTRTGS</sequence>
<keyword evidence="2" id="KW-0596">Phosphopantetheine</keyword>
<dbReference type="InterPro" id="IPR020806">
    <property type="entry name" value="PKS_PP-bd"/>
</dbReference>
<dbReference type="InterPro" id="IPR020845">
    <property type="entry name" value="AMP-binding_CS"/>
</dbReference>
<dbReference type="GO" id="GO:0016874">
    <property type="term" value="F:ligase activity"/>
    <property type="evidence" value="ECO:0007669"/>
    <property type="project" value="UniProtKB-KW"/>
</dbReference>
<feature type="domain" description="Carrier" evidence="4">
    <location>
        <begin position="482"/>
        <end position="557"/>
    </location>
</feature>
<dbReference type="Pfam" id="PF00501">
    <property type="entry name" value="AMP-binding"/>
    <property type="match status" value="1"/>
</dbReference>
<dbReference type="InterPro" id="IPR001031">
    <property type="entry name" value="Thioesterase"/>
</dbReference>
<dbReference type="GO" id="GO:0043041">
    <property type="term" value="P:amino acid activation for nonribosomal peptide biosynthetic process"/>
    <property type="evidence" value="ECO:0007669"/>
    <property type="project" value="TreeGrafter"/>
</dbReference>
<dbReference type="PROSITE" id="PS00012">
    <property type="entry name" value="PHOSPHOPANTETHEINE"/>
    <property type="match status" value="1"/>
</dbReference>
<dbReference type="PROSITE" id="PS00455">
    <property type="entry name" value="AMP_BINDING"/>
    <property type="match status" value="1"/>
</dbReference>
<evidence type="ECO:0000313" key="6">
    <source>
        <dbReference type="Proteomes" id="UP000254978"/>
    </source>
</evidence>
<dbReference type="InterPro" id="IPR006162">
    <property type="entry name" value="Ppantetheine_attach_site"/>
</dbReference>
<dbReference type="InterPro" id="IPR042099">
    <property type="entry name" value="ANL_N_sf"/>
</dbReference>
<dbReference type="InterPro" id="IPR025110">
    <property type="entry name" value="AMP-bd_C"/>
</dbReference>
<dbReference type="InterPro" id="IPR029058">
    <property type="entry name" value="AB_hydrolase_fold"/>
</dbReference>
<keyword evidence="6" id="KW-1185">Reference proteome</keyword>
<keyword evidence="3" id="KW-0597">Phosphoprotein</keyword>
<dbReference type="InterPro" id="IPR036736">
    <property type="entry name" value="ACP-like_sf"/>
</dbReference>
<evidence type="ECO:0000259" key="4">
    <source>
        <dbReference type="PROSITE" id="PS50075"/>
    </source>
</evidence>
<dbReference type="InterPro" id="IPR000873">
    <property type="entry name" value="AMP-dep_synth/lig_dom"/>
</dbReference>
<dbReference type="Proteomes" id="UP000254978">
    <property type="component" value="Unassembled WGS sequence"/>
</dbReference>
<evidence type="ECO:0000256" key="2">
    <source>
        <dbReference type="ARBA" id="ARBA00022450"/>
    </source>
</evidence>
<evidence type="ECO:0000256" key="1">
    <source>
        <dbReference type="ARBA" id="ARBA00001957"/>
    </source>
</evidence>
<dbReference type="Gene3D" id="1.10.1200.10">
    <property type="entry name" value="ACP-like"/>
    <property type="match status" value="1"/>
</dbReference>
<dbReference type="SMART" id="SM00824">
    <property type="entry name" value="PKS_TE"/>
    <property type="match status" value="1"/>
</dbReference>
<dbReference type="AlphaFoldDB" id="A0A378TAG5"/>
<dbReference type="SUPFAM" id="SSF56801">
    <property type="entry name" value="Acetyl-CoA synthetase-like"/>
    <property type="match status" value="1"/>
</dbReference>
<dbReference type="InterPro" id="IPR020802">
    <property type="entry name" value="TesA-like"/>
</dbReference>
<dbReference type="SUPFAM" id="SSF53474">
    <property type="entry name" value="alpha/beta-Hydrolases"/>
    <property type="match status" value="1"/>
</dbReference>
<proteinExistence type="predicted"/>
<dbReference type="PANTHER" id="PTHR45527:SF1">
    <property type="entry name" value="FATTY ACID SYNTHASE"/>
    <property type="match status" value="1"/>
</dbReference>
<dbReference type="Pfam" id="PF00975">
    <property type="entry name" value="Thioesterase"/>
    <property type="match status" value="1"/>
</dbReference>
<accession>A0A378TAG5</accession>
<dbReference type="Gene3D" id="3.40.50.12780">
    <property type="entry name" value="N-terminal domain of ligase-like"/>
    <property type="match status" value="1"/>
</dbReference>
<dbReference type="InterPro" id="IPR045851">
    <property type="entry name" value="AMP-bd_C_sf"/>
</dbReference>
<protein>
    <submittedName>
        <fullName evidence="5">AMP-dependent synthetase and ligase</fullName>
    </submittedName>
</protein>
<dbReference type="SMART" id="SM00823">
    <property type="entry name" value="PKS_PP"/>
    <property type="match status" value="1"/>
</dbReference>
<dbReference type="InterPro" id="IPR009081">
    <property type="entry name" value="PP-bd_ACP"/>
</dbReference>
<dbReference type="GO" id="GO:0005737">
    <property type="term" value="C:cytoplasm"/>
    <property type="evidence" value="ECO:0007669"/>
    <property type="project" value="TreeGrafter"/>
</dbReference>
<dbReference type="PANTHER" id="PTHR45527">
    <property type="entry name" value="NONRIBOSOMAL PEPTIDE SYNTHETASE"/>
    <property type="match status" value="1"/>
</dbReference>
<dbReference type="Pfam" id="PF13193">
    <property type="entry name" value="AMP-binding_C"/>
    <property type="match status" value="1"/>
</dbReference>
<comment type="cofactor">
    <cofactor evidence="1">
        <name>pantetheine 4'-phosphate</name>
        <dbReference type="ChEBI" id="CHEBI:47942"/>
    </cofactor>
</comment>
<dbReference type="Pfam" id="PF00550">
    <property type="entry name" value="PP-binding"/>
    <property type="match status" value="1"/>
</dbReference>
<evidence type="ECO:0000313" key="5">
    <source>
        <dbReference type="EMBL" id="STZ56865.1"/>
    </source>
</evidence>
<name>A0A378TAG5_9MYCO</name>
<dbReference type="EMBL" id="UGQT01000001">
    <property type="protein sequence ID" value="STZ56865.1"/>
    <property type="molecule type" value="Genomic_DNA"/>
</dbReference>
<dbReference type="Gene3D" id="3.30.300.30">
    <property type="match status" value="1"/>
</dbReference>
<evidence type="ECO:0000256" key="3">
    <source>
        <dbReference type="ARBA" id="ARBA00022553"/>
    </source>
</evidence>
<dbReference type="GO" id="GO:0044550">
    <property type="term" value="P:secondary metabolite biosynthetic process"/>
    <property type="evidence" value="ECO:0007669"/>
    <property type="project" value="TreeGrafter"/>
</dbReference>
<dbReference type="Gene3D" id="3.40.50.1820">
    <property type="entry name" value="alpha/beta hydrolase"/>
    <property type="match status" value="1"/>
</dbReference>
<organism evidence="5 6">
    <name type="scientific">Mycolicibacterium tokaiense</name>
    <dbReference type="NCBI Taxonomy" id="39695"/>
    <lineage>
        <taxon>Bacteria</taxon>
        <taxon>Bacillati</taxon>
        <taxon>Actinomycetota</taxon>
        <taxon>Actinomycetes</taxon>
        <taxon>Mycobacteriales</taxon>
        <taxon>Mycobacteriaceae</taxon>
        <taxon>Mycolicibacterium</taxon>
    </lineage>
</organism>
<gene>
    <name evidence="5" type="primary">tycC</name>
    <name evidence="5" type="ORF">NCTC10821_00358</name>
</gene>
<dbReference type="SUPFAM" id="SSF47336">
    <property type="entry name" value="ACP-like"/>
    <property type="match status" value="1"/>
</dbReference>
<keyword evidence="5" id="KW-0436">Ligase</keyword>